<evidence type="ECO:0000313" key="3">
    <source>
        <dbReference type="Proteomes" id="UP000274131"/>
    </source>
</evidence>
<gene>
    <name evidence="2" type="ORF">EVEC_LOCUS10348</name>
</gene>
<feature type="region of interest" description="Disordered" evidence="1">
    <location>
        <begin position="1"/>
        <end position="53"/>
    </location>
</feature>
<keyword evidence="3" id="KW-1185">Reference proteome</keyword>
<organism evidence="4">
    <name type="scientific">Enterobius vermicularis</name>
    <name type="common">Human pinworm</name>
    <dbReference type="NCBI Taxonomy" id="51028"/>
    <lineage>
        <taxon>Eukaryota</taxon>
        <taxon>Metazoa</taxon>
        <taxon>Ecdysozoa</taxon>
        <taxon>Nematoda</taxon>
        <taxon>Chromadorea</taxon>
        <taxon>Rhabditida</taxon>
        <taxon>Spirurina</taxon>
        <taxon>Oxyuridomorpha</taxon>
        <taxon>Oxyuroidea</taxon>
        <taxon>Oxyuridae</taxon>
        <taxon>Enterobius</taxon>
    </lineage>
</organism>
<dbReference type="EMBL" id="UXUI01010757">
    <property type="protein sequence ID" value="VDD95597.1"/>
    <property type="molecule type" value="Genomic_DNA"/>
</dbReference>
<dbReference type="Proteomes" id="UP000274131">
    <property type="component" value="Unassembled WGS sequence"/>
</dbReference>
<evidence type="ECO:0000313" key="4">
    <source>
        <dbReference type="WBParaSite" id="EVEC_0001102301-mRNA-1"/>
    </source>
</evidence>
<dbReference type="WBParaSite" id="EVEC_0001102301-mRNA-1">
    <property type="protein sequence ID" value="EVEC_0001102301-mRNA-1"/>
    <property type="gene ID" value="EVEC_0001102301"/>
</dbReference>
<name>A0A0N4VJK2_ENTVE</name>
<evidence type="ECO:0000256" key="1">
    <source>
        <dbReference type="SAM" id="MobiDB-lite"/>
    </source>
</evidence>
<accession>A0A0N4VJK2</accession>
<evidence type="ECO:0000313" key="2">
    <source>
        <dbReference type="EMBL" id="VDD95597.1"/>
    </source>
</evidence>
<sequence length="103" mass="11125">MSSSSPSSTTTPLPSKYDSKKETDSTAAPVVRMRTKTPLSQTQTQVVPNGTPNGTSLAVLQRGLEALNEVSPEIDDNIEGKFFLFGHRIFYIIAVAENIKIVG</sequence>
<reference evidence="2 3" key="2">
    <citation type="submission" date="2018-10" db="EMBL/GenBank/DDBJ databases">
        <authorList>
            <consortium name="Pathogen Informatics"/>
        </authorList>
    </citation>
    <scope>NUCLEOTIDE SEQUENCE [LARGE SCALE GENOMIC DNA]</scope>
</reference>
<feature type="compositionally biased region" description="Polar residues" evidence="1">
    <location>
        <begin position="37"/>
        <end position="53"/>
    </location>
</feature>
<reference evidence="4" key="1">
    <citation type="submission" date="2017-02" db="UniProtKB">
        <authorList>
            <consortium name="WormBaseParasite"/>
        </authorList>
    </citation>
    <scope>IDENTIFICATION</scope>
</reference>
<dbReference type="AlphaFoldDB" id="A0A0N4VJK2"/>
<feature type="compositionally biased region" description="Low complexity" evidence="1">
    <location>
        <begin position="1"/>
        <end position="15"/>
    </location>
</feature>
<proteinExistence type="predicted"/>
<dbReference type="OrthoDB" id="5868102at2759"/>
<protein>
    <submittedName>
        <fullName evidence="2 4">Uncharacterized protein</fullName>
    </submittedName>
</protein>